<keyword evidence="1" id="KW-0723">Serine/threonine-protein kinase</keyword>
<evidence type="ECO:0000313" key="2">
    <source>
        <dbReference type="Proteomes" id="UP000593562"/>
    </source>
</evidence>
<organism evidence="1 2">
    <name type="scientific">Tripterygium wilfordii</name>
    <name type="common">Thunder God vine</name>
    <dbReference type="NCBI Taxonomy" id="458696"/>
    <lineage>
        <taxon>Eukaryota</taxon>
        <taxon>Viridiplantae</taxon>
        <taxon>Streptophyta</taxon>
        <taxon>Embryophyta</taxon>
        <taxon>Tracheophyta</taxon>
        <taxon>Spermatophyta</taxon>
        <taxon>Magnoliopsida</taxon>
        <taxon>eudicotyledons</taxon>
        <taxon>Gunneridae</taxon>
        <taxon>Pentapetalae</taxon>
        <taxon>rosids</taxon>
        <taxon>fabids</taxon>
        <taxon>Celastrales</taxon>
        <taxon>Celastraceae</taxon>
        <taxon>Tripterygium</taxon>
    </lineage>
</organism>
<keyword evidence="1" id="KW-0808">Transferase</keyword>
<reference evidence="1 2" key="1">
    <citation type="journal article" date="2020" name="Nat. Commun.">
        <title>Genome of Tripterygium wilfordii and identification of cytochrome P450 involved in triptolide biosynthesis.</title>
        <authorList>
            <person name="Tu L."/>
            <person name="Su P."/>
            <person name="Zhang Z."/>
            <person name="Gao L."/>
            <person name="Wang J."/>
            <person name="Hu T."/>
            <person name="Zhou J."/>
            <person name="Zhang Y."/>
            <person name="Zhao Y."/>
            <person name="Liu Y."/>
            <person name="Song Y."/>
            <person name="Tong Y."/>
            <person name="Lu Y."/>
            <person name="Yang J."/>
            <person name="Xu C."/>
            <person name="Jia M."/>
            <person name="Peters R.J."/>
            <person name="Huang L."/>
            <person name="Gao W."/>
        </authorList>
    </citation>
    <scope>NUCLEOTIDE SEQUENCE [LARGE SCALE GENOMIC DNA]</scope>
    <source>
        <strain evidence="2">cv. XIE 37</strain>
        <tissue evidence="1">Leaf</tissue>
    </source>
</reference>
<dbReference type="EMBL" id="JAAARO010000007">
    <property type="protein sequence ID" value="KAF5744853.1"/>
    <property type="molecule type" value="Genomic_DNA"/>
</dbReference>
<dbReference type="InParanoid" id="A0A7J7DEV4"/>
<keyword evidence="1" id="KW-0418">Kinase</keyword>
<sequence length="270" mass="29002">MDASPSTSEIVESTEELDFEARRGGKAKMKFMPKSGKKTYIEDDINRLFGAIDVKTSAGACSLSHAGGGDALRKSLMKRPMRVGSSQALGIGVSEPVSLKQALRGLCISQASELAATKRLLRPAGASGIPESGTIKRFYRAVVVEDNGSVSHLTQGKANLVEISLVPERITFDSSEKRFGPMEVPKAELSNLSSHPSDPLVESDTVVSTAHGVGFSRPNILLCYYQRPGLVVWTRFFMRPSSSSPGSLNASGRCYSFASSLTAYRAVKCF</sequence>
<dbReference type="Proteomes" id="UP000593562">
    <property type="component" value="Unassembled WGS sequence"/>
</dbReference>
<gene>
    <name evidence="1" type="ORF">HS088_TW07G00434</name>
</gene>
<proteinExistence type="predicted"/>
<accession>A0A7J7DEV4</accession>
<dbReference type="AlphaFoldDB" id="A0A7J7DEV4"/>
<comment type="caution">
    <text evidence="1">The sequence shown here is derived from an EMBL/GenBank/DDBJ whole genome shotgun (WGS) entry which is preliminary data.</text>
</comment>
<name>A0A7J7DEV4_TRIWF</name>
<protein>
    <submittedName>
        <fullName evidence="1">Putative Serine/threonine protein kinase</fullName>
    </submittedName>
</protein>
<dbReference type="GO" id="GO:0004674">
    <property type="term" value="F:protein serine/threonine kinase activity"/>
    <property type="evidence" value="ECO:0007669"/>
    <property type="project" value="UniProtKB-KW"/>
</dbReference>
<keyword evidence="2" id="KW-1185">Reference proteome</keyword>
<evidence type="ECO:0000313" key="1">
    <source>
        <dbReference type="EMBL" id="KAF5744853.1"/>
    </source>
</evidence>